<dbReference type="AlphaFoldDB" id="A0A834TUS7"/>
<comment type="caution">
    <text evidence="1">The sequence shown here is derived from an EMBL/GenBank/DDBJ whole genome shotgun (WGS) entry which is preliminary data.</text>
</comment>
<reference evidence="1" key="1">
    <citation type="submission" date="2020-09" db="EMBL/GenBank/DDBJ databases">
        <title>Genome-Enabled Discovery of Anthraquinone Biosynthesis in Senna tora.</title>
        <authorList>
            <person name="Kang S.-H."/>
            <person name="Pandey R.P."/>
            <person name="Lee C.-M."/>
            <person name="Sim J.-S."/>
            <person name="Jeong J.-T."/>
            <person name="Choi B.-S."/>
            <person name="Jung M."/>
            <person name="Ginzburg D."/>
            <person name="Zhao K."/>
            <person name="Won S.Y."/>
            <person name="Oh T.-J."/>
            <person name="Yu Y."/>
            <person name="Kim N.-H."/>
            <person name="Lee O.R."/>
            <person name="Lee T.-H."/>
            <person name="Bashyal P."/>
            <person name="Kim T.-S."/>
            <person name="Lee W.-H."/>
            <person name="Kawkins C."/>
            <person name="Kim C.-K."/>
            <person name="Kim J.S."/>
            <person name="Ahn B.O."/>
            <person name="Rhee S.Y."/>
            <person name="Sohng J.K."/>
        </authorList>
    </citation>
    <scope>NUCLEOTIDE SEQUENCE</scope>
    <source>
        <tissue evidence="1">Leaf</tissue>
    </source>
</reference>
<dbReference type="Proteomes" id="UP000634136">
    <property type="component" value="Unassembled WGS sequence"/>
</dbReference>
<accession>A0A834TUS7</accession>
<name>A0A834TUS7_9FABA</name>
<proteinExistence type="predicted"/>
<organism evidence="1 2">
    <name type="scientific">Senna tora</name>
    <dbReference type="NCBI Taxonomy" id="362788"/>
    <lineage>
        <taxon>Eukaryota</taxon>
        <taxon>Viridiplantae</taxon>
        <taxon>Streptophyta</taxon>
        <taxon>Embryophyta</taxon>
        <taxon>Tracheophyta</taxon>
        <taxon>Spermatophyta</taxon>
        <taxon>Magnoliopsida</taxon>
        <taxon>eudicotyledons</taxon>
        <taxon>Gunneridae</taxon>
        <taxon>Pentapetalae</taxon>
        <taxon>rosids</taxon>
        <taxon>fabids</taxon>
        <taxon>Fabales</taxon>
        <taxon>Fabaceae</taxon>
        <taxon>Caesalpinioideae</taxon>
        <taxon>Cassia clade</taxon>
        <taxon>Senna</taxon>
    </lineage>
</organism>
<sequence length="75" mass="8118">MVGSNLMLAGPISLTLPRVVVSLEIATEIGSRVLLKELAKVILQVLRFGVSGMILRLSGRRSSLMSSMRPTQPQL</sequence>
<gene>
    <name evidence="1" type="ORF">G2W53_022693</name>
</gene>
<evidence type="ECO:0000313" key="1">
    <source>
        <dbReference type="EMBL" id="KAF7824549.1"/>
    </source>
</evidence>
<keyword evidence="2" id="KW-1185">Reference proteome</keyword>
<dbReference type="EMBL" id="JAAIUW010000007">
    <property type="protein sequence ID" value="KAF7824549.1"/>
    <property type="molecule type" value="Genomic_DNA"/>
</dbReference>
<evidence type="ECO:0000313" key="2">
    <source>
        <dbReference type="Proteomes" id="UP000634136"/>
    </source>
</evidence>
<protein>
    <submittedName>
        <fullName evidence="1">Putative ribonuclease H protein</fullName>
    </submittedName>
</protein>